<organism evidence="1 2">
    <name type="scientific">Gigaspora margarita</name>
    <dbReference type="NCBI Taxonomy" id="4874"/>
    <lineage>
        <taxon>Eukaryota</taxon>
        <taxon>Fungi</taxon>
        <taxon>Fungi incertae sedis</taxon>
        <taxon>Mucoromycota</taxon>
        <taxon>Glomeromycotina</taxon>
        <taxon>Glomeromycetes</taxon>
        <taxon>Diversisporales</taxon>
        <taxon>Gigasporaceae</taxon>
        <taxon>Gigaspora</taxon>
    </lineage>
</organism>
<evidence type="ECO:0000313" key="2">
    <source>
        <dbReference type="Proteomes" id="UP000439903"/>
    </source>
</evidence>
<reference evidence="1 2" key="1">
    <citation type="journal article" date="2019" name="Environ. Microbiol.">
        <title>At the nexus of three kingdoms: the genome of the mycorrhizal fungus Gigaspora margarita provides insights into plant, endobacterial and fungal interactions.</title>
        <authorList>
            <person name="Venice F."/>
            <person name="Ghignone S."/>
            <person name="Salvioli di Fossalunga A."/>
            <person name="Amselem J."/>
            <person name="Novero M."/>
            <person name="Xianan X."/>
            <person name="Sedzielewska Toro K."/>
            <person name="Morin E."/>
            <person name="Lipzen A."/>
            <person name="Grigoriev I.V."/>
            <person name="Henrissat B."/>
            <person name="Martin F.M."/>
            <person name="Bonfante P."/>
        </authorList>
    </citation>
    <scope>NUCLEOTIDE SEQUENCE [LARGE SCALE GENOMIC DNA]</scope>
    <source>
        <strain evidence="1 2">BEG34</strain>
    </source>
</reference>
<keyword evidence="2" id="KW-1185">Reference proteome</keyword>
<protein>
    <submittedName>
        <fullName evidence="1">Uncharacterized protein</fullName>
    </submittedName>
</protein>
<dbReference type="Proteomes" id="UP000439903">
    <property type="component" value="Unassembled WGS sequence"/>
</dbReference>
<evidence type="ECO:0000313" key="1">
    <source>
        <dbReference type="EMBL" id="KAF0347914.1"/>
    </source>
</evidence>
<name>A0A8H3ZZ85_GIGMA</name>
<gene>
    <name evidence="1" type="ORF">F8M41_015709</name>
</gene>
<comment type="caution">
    <text evidence="1">The sequence shown here is derived from an EMBL/GenBank/DDBJ whole genome shotgun (WGS) entry which is preliminary data.</text>
</comment>
<dbReference type="EMBL" id="WTPW01003312">
    <property type="protein sequence ID" value="KAF0347914.1"/>
    <property type="molecule type" value="Genomic_DNA"/>
</dbReference>
<sequence length="158" mass="17590">MIIAFPTALLSLNLETKVIESAYASFRKSLYFLELSSSELNNLSQDLEGSISLAISLKFCKVSQKILKNSSLLSAATSKLISFSSSNSNNISLSILKSFKILQRFSSFEAIWLKLSADLCDCFPNLILLIEIFLELNDLFSEVLENKLTVFSLLGLLF</sequence>
<dbReference type="AlphaFoldDB" id="A0A8H3ZZ85"/>
<accession>A0A8H3ZZ85</accession>
<proteinExistence type="predicted"/>